<dbReference type="PANTHER" id="PTHR48079">
    <property type="entry name" value="PROTEIN YEEZ"/>
    <property type="match status" value="1"/>
</dbReference>
<proteinExistence type="predicted"/>
<dbReference type="InterPro" id="IPR036291">
    <property type="entry name" value="NAD(P)-bd_dom_sf"/>
</dbReference>
<dbReference type="Pfam" id="PF01370">
    <property type="entry name" value="Epimerase"/>
    <property type="match status" value="1"/>
</dbReference>
<dbReference type="InterPro" id="IPR001509">
    <property type="entry name" value="Epimerase_deHydtase"/>
</dbReference>
<dbReference type="GO" id="GO:0004029">
    <property type="term" value="F:aldehyde dehydrogenase (NAD+) activity"/>
    <property type="evidence" value="ECO:0007669"/>
    <property type="project" value="TreeGrafter"/>
</dbReference>
<accession>A0A3M2SQB9</accession>
<gene>
    <name evidence="2" type="ORF">CDV36_000546</name>
</gene>
<organism evidence="2 3">
    <name type="scientific">Fusarium kuroshium</name>
    <dbReference type="NCBI Taxonomy" id="2010991"/>
    <lineage>
        <taxon>Eukaryota</taxon>
        <taxon>Fungi</taxon>
        <taxon>Dikarya</taxon>
        <taxon>Ascomycota</taxon>
        <taxon>Pezizomycotina</taxon>
        <taxon>Sordariomycetes</taxon>
        <taxon>Hypocreomycetidae</taxon>
        <taxon>Hypocreales</taxon>
        <taxon>Nectriaceae</taxon>
        <taxon>Fusarium</taxon>
        <taxon>Fusarium solani species complex</taxon>
    </lineage>
</organism>
<dbReference type="EMBL" id="NKUJ01000005">
    <property type="protein sequence ID" value="RMJ19773.1"/>
    <property type="molecule type" value="Genomic_DNA"/>
</dbReference>
<dbReference type="AlphaFoldDB" id="A0A3M2SQB9"/>
<reference evidence="2 3" key="1">
    <citation type="submission" date="2017-06" db="EMBL/GenBank/DDBJ databases">
        <title>Comparative genomic analysis of Ambrosia Fusariam Clade fungi.</title>
        <authorList>
            <person name="Stajich J.E."/>
            <person name="Carrillo J."/>
            <person name="Kijimoto T."/>
            <person name="Eskalen A."/>
            <person name="O'Donnell K."/>
            <person name="Kasson M."/>
        </authorList>
    </citation>
    <scope>NUCLEOTIDE SEQUENCE [LARGE SCALE GENOMIC DNA]</scope>
    <source>
        <strain evidence="2">UCR3666</strain>
    </source>
</reference>
<evidence type="ECO:0000313" key="2">
    <source>
        <dbReference type="EMBL" id="RMJ19773.1"/>
    </source>
</evidence>
<dbReference type="STRING" id="2010991.A0A3M2SQB9"/>
<feature type="domain" description="NAD-dependent epimerase/dehydratase" evidence="1">
    <location>
        <begin position="30"/>
        <end position="257"/>
    </location>
</feature>
<dbReference type="GO" id="GO:0005737">
    <property type="term" value="C:cytoplasm"/>
    <property type="evidence" value="ECO:0007669"/>
    <property type="project" value="TreeGrafter"/>
</dbReference>
<dbReference type="Gene3D" id="3.40.50.720">
    <property type="entry name" value="NAD(P)-binding Rossmann-like Domain"/>
    <property type="match status" value="1"/>
</dbReference>
<protein>
    <recommendedName>
        <fullName evidence="1">NAD-dependent epimerase/dehydratase domain-containing protein</fullName>
    </recommendedName>
</protein>
<dbReference type="OrthoDB" id="10262413at2759"/>
<dbReference type="InterPro" id="IPR051783">
    <property type="entry name" value="NAD(P)-dependent_oxidoreduct"/>
</dbReference>
<keyword evidence="3" id="KW-1185">Reference proteome</keyword>
<comment type="caution">
    <text evidence="2">The sequence shown here is derived from an EMBL/GenBank/DDBJ whole genome shotgun (WGS) entry which is preliminary data.</text>
</comment>
<name>A0A3M2SQB9_9HYPO</name>
<sequence length="367" mass="40465">MSPAVTSIMPQPTRHNNALEELNTMAPRKILVTGATGYVGGSVLTTLLKSGSALMQPSAITALVRKKDQADILASQDIKTSIFRDLDDLEHLKLVAADHDVVIHAASGFHLGSALALIEGLGQRKIQNGSKVHYIHTSGTWNLAGPELTAEASEFKEDHLLDHLRKLEEKSPFSQRTTLLRVIIAAEKHGVEAHILLSPDIYGQGTGLFNKHTPQLFDLVKKAIDGGYPEYIRDGLGGAGHVHIADLAELYKVMILRILRGENVPSGKDGLFFTETGYHNWFDVAKLIGEVGVARGVLKSVDPRSITVGEAAQRWEGSTNGDQDITKLCFCMRNKTVPNRAYELGWKPEKTNHDWRTWIEEVFRIVE</sequence>
<evidence type="ECO:0000313" key="3">
    <source>
        <dbReference type="Proteomes" id="UP000277212"/>
    </source>
</evidence>
<dbReference type="PANTHER" id="PTHR48079:SF6">
    <property type="entry name" value="NAD(P)-BINDING DOMAIN-CONTAINING PROTEIN-RELATED"/>
    <property type="match status" value="1"/>
</dbReference>
<dbReference type="Proteomes" id="UP000277212">
    <property type="component" value="Unassembled WGS sequence"/>
</dbReference>
<evidence type="ECO:0000259" key="1">
    <source>
        <dbReference type="Pfam" id="PF01370"/>
    </source>
</evidence>
<dbReference type="SUPFAM" id="SSF51735">
    <property type="entry name" value="NAD(P)-binding Rossmann-fold domains"/>
    <property type="match status" value="1"/>
</dbReference>